<keyword evidence="4" id="KW-1185">Reference proteome</keyword>
<comment type="caution">
    <text evidence="3">The sequence shown here is derived from an EMBL/GenBank/DDBJ whole genome shotgun (WGS) entry which is preliminary data.</text>
</comment>
<dbReference type="InterPro" id="IPR005064">
    <property type="entry name" value="BUG"/>
</dbReference>
<dbReference type="Gene3D" id="3.40.190.150">
    <property type="entry name" value="Bordetella uptake gene, domain 1"/>
    <property type="match status" value="1"/>
</dbReference>
<evidence type="ECO:0000256" key="1">
    <source>
        <dbReference type="ARBA" id="ARBA00006987"/>
    </source>
</evidence>
<protein>
    <submittedName>
        <fullName evidence="3">Tripartite tricarboxylate transporter substrate-binding protein</fullName>
    </submittedName>
</protein>
<dbReference type="Pfam" id="PF03401">
    <property type="entry name" value="TctC"/>
    <property type="match status" value="1"/>
</dbReference>
<dbReference type="Gene3D" id="3.40.190.10">
    <property type="entry name" value="Periplasmic binding protein-like II"/>
    <property type="match status" value="1"/>
</dbReference>
<accession>A0ABU9BEI8</accession>
<dbReference type="PANTHER" id="PTHR42928:SF5">
    <property type="entry name" value="BLR1237 PROTEIN"/>
    <property type="match status" value="1"/>
</dbReference>
<sequence>MPDRRRWLQQAGALACPVPLLASPKAHALDAPATARLLIGAPAGGAGDALLRRIADKLRGGYAPAVIVENKAGAAGQIALMAARDAAPDGATLLMSPSTFFSVYPHAYARLPYDPQADFMPVSLLAHTNFALVVGPKVPESVRTLADFMAWSRAHPDEATFGSPATGSVPHLVVACAAHQFKAPLRHVPYRGSVPGLQDLRGGQIAAMSSPIGAVLSHLVPGGARALAVTGAARSPLLPQVPTWREQGLPLVGREWFGMFLPARVPQAVATRTAAYLKLALQQSDLIDGGARLGLEVAASTPQELQAMIAADSAEWRVWIRRIGFSAEAT</sequence>
<comment type="similarity">
    <text evidence="1">Belongs to the UPF0065 (bug) family.</text>
</comment>
<dbReference type="InterPro" id="IPR006311">
    <property type="entry name" value="TAT_signal"/>
</dbReference>
<dbReference type="InterPro" id="IPR042100">
    <property type="entry name" value="Bug_dom1"/>
</dbReference>
<dbReference type="PANTHER" id="PTHR42928">
    <property type="entry name" value="TRICARBOXYLATE-BINDING PROTEIN"/>
    <property type="match status" value="1"/>
</dbReference>
<organism evidence="3 4">
    <name type="scientific">Pseudaquabacterium rugosum</name>
    <dbReference type="NCBI Taxonomy" id="2984194"/>
    <lineage>
        <taxon>Bacteria</taxon>
        <taxon>Pseudomonadati</taxon>
        <taxon>Pseudomonadota</taxon>
        <taxon>Betaproteobacteria</taxon>
        <taxon>Burkholderiales</taxon>
        <taxon>Sphaerotilaceae</taxon>
        <taxon>Pseudaquabacterium</taxon>
    </lineage>
</organism>
<dbReference type="EMBL" id="JBBUTF010000022">
    <property type="protein sequence ID" value="MEK8028347.1"/>
    <property type="molecule type" value="Genomic_DNA"/>
</dbReference>
<feature type="signal peptide" evidence="2">
    <location>
        <begin position="1"/>
        <end position="28"/>
    </location>
</feature>
<dbReference type="RefSeq" id="WP_341376132.1">
    <property type="nucleotide sequence ID" value="NZ_JBBUTF010000022.1"/>
</dbReference>
<proteinExistence type="inferred from homology"/>
<evidence type="ECO:0000256" key="2">
    <source>
        <dbReference type="SAM" id="SignalP"/>
    </source>
</evidence>
<evidence type="ECO:0000313" key="3">
    <source>
        <dbReference type="EMBL" id="MEK8028347.1"/>
    </source>
</evidence>
<dbReference type="Proteomes" id="UP001368500">
    <property type="component" value="Unassembled WGS sequence"/>
</dbReference>
<keyword evidence="2" id="KW-0732">Signal</keyword>
<reference evidence="3 4" key="1">
    <citation type="submission" date="2024-04" db="EMBL/GenBank/DDBJ databases">
        <title>Novel species of the genus Ideonella isolated from streams.</title>
        <authorList>
            <person name="Lu H."/>
        </authorList>
    </citation>
    <scope>NUCLEOTIDE SEQUENCE [LARGE SCALE GENOMIC DNA]</scope>
    <source>
        <strain evidence="3 4">BYS139W</strain>
    </source>
</reference>
<dbReference type="PROSITE" id="PS51318">
    <property type="entry name" value="TAT"/>
    <property type="match status" value="1"/>
</dbReference>
<feature type="chain" id="PRO_5045569864" evidence="2">
    <location>
        <begin position="29"/>
        <end position="330"/>
    </location>
</feature>
<evidence type="ECO:0000313" key="4">
    <source>
        <dbReference type="Proteomes" id="UP001368500"/>
    </source>
</evidence>
<gene>
    <name evidence="3" type="ORF">AACH11_20495</name>
</gene>
<dbReference type="PIRSF" id="PIRSF017082">
    <property type="entry name" value="YflP"/>
    <property type="match status" value="1"/>
</dbReference>
<name>A0ABU9BEI8_9BURK</name>
<dbReference type="SUPFAM" id="SSF53850">
    <property type="entry name" value="Periplasmic binding protein-like II"/>
    <property type="match status" value="1"/>
</dbReference>